<sequence>MAATYDGKSSWYDYKAHFETCVEINQWDFNDKLLYLVVSLRGQAQGVLGNIAQNARDNDAQLQPLEERFATPNQTELYMVQLRDRRQKTSETLG</sequence>
<evidence type="ECO:0000313" key="2">
    <source>
        <dbReference type="Proteomes" id="UP000828390"/>
    </source>
</evidence>
<reference evidence="1" key="1">
    <citation type="journal article" date="2019" name="bioRxiv">
        <title>The Genome of the Zebra Mussel, Dreissena polymorpha: A Resource for Invasive Species Research.</title>
        <authorList>
            <person name="McCartney M.A."/>
            <person name="Auch B."/>
            <person name="Kono T."/>
            <person name="Mallez S."/>
            <person name="Zhang Y."/>
            <person name="Obille A."/>
            <person name="Becker A."/>
            <person name="Abrahante J.E."/>
            <person name="Garbe J."/>
            <person name="Badalamenti J.P."/>
            <person name="Herman A."/>
            <person name="Mangelson H."/>
            <person name="Liachko I."/>
            <person name="Sullivan S."/>
            <person name="Sone E.D."/>
            <person name="Koren S."/>
            <person name="Silverstein K.A.T."/>
            <person name="Beckman K.B."/>
            <person name="Gohl D.M."/>
        </authorList>
    </citation>
    <scope>NUCLEOTIDE SEQUENCE</scope>
    <source>
        <strain evidence="1">Duluth1</strain>
        <tissue evidence="1">Whole animal</tissue>
    </source>
</reference>
<dbReference type="Proteomes" id="UP000828390">
    <property type="component" value="Unassembled WGS sequence"/>
</dbReference>
<reference evidence="1" key="2">
    <citation type="submission" date="2020-11" db="EMBL/GenBank/DDBJ databases">
        <authorList>
            <person name="McCartney M.A."/>
            <person name="Auch B."/>
            <person name="Kono T."/>
            <person name="Mallez S."/>
            <person name="Becker A."/>
            <person name="Gohl D.M."/>
            <person name="Silverstein K.A.T."/>
            <person name="Koren S."/>
            <person name="Bechman K.B."/>
            <person name="Herman A."/>
            <person name="Abrahante J.E."/>
            <person name="Garbe J."/>
        </authorList>
    </citation>
    <scope>NUCLEOTIDE SEQUENCE</scope>
    <source>
        <strain evidence="1">Duluth1</strain>
        <tissue evidence="1">Whole animal</tissue>
    </source>
</reference>
<dbReference type="PANTHER" id="PTHR45823:SF1">
    <property type="entry name" value="T-SNARE COILED-COIL HOMOLOGY DOMAIN-CONTAINING PROTEIN"/>
    <property type="match status" value="1"/>
</dbReference>
<keyword evidence="2" id="KW-1185">Reference proteome</keyword>
<dbReference type="PANTHER" id="PTHR45823">
    <property type="entry name" value="T-SNARE COILED-COIL HOMOLOGY DOMAIN-CONTAINING PROTEIN"/>
    <property type="match status" value="1"/>
</dbReference>
<gene>
    <name evidence="1" type="ORF">DPMN_116195</name>
</gene>
<name>A0A9D4KN51_DREPO</name>
<organism evidence="1 2">
    <name type="scientific">Dreissena polymorpha</name>
    <name type="common">Zebra mussel</name>
    <name type="synonym">Mytilus polymorpha</name>
    <dbReference type="NCBI Taxonomy" id="45954"/>
    <lineage>
        <taxon>Eukaryota</taxon>
        <taxon>Metazoa</taxon>
        <taxon>Spiralia</taxon>
        <taxon>Lophotrochozoa</taxon>
        <taxon>Mollusca</taxon>
        <taxon>Bivalvia</taxon>
        <taxon>Autobranchia</taxon>
        <taxon>Heteroconchia</taxon>
        <taxon>Euheterodonta</taxon>
        <taxon>Imparidentia</taxon>
        <taxon>Neoheterodontei</taxon>
        <taxon>Myida</taxon>
        <taxon>Dreissenoidea</taxon>
        <taxon>Dreissenidae</taxon>
        <taxon>Dreissena</taxon>
    </lineage>
</organism>
<proteinExistence type="predicted"/>
<comment type="caution">
    <text evidence="1">The sequence shown here is derived from an EMBL/GenBank/DDBJ whole genome shotgun (WGS) entry which is preliminary data.</text>
</comment>
<protein>
    <submittedName>
        <fullName evidence="1">Uncharacterized protein</fullName>
    </submittedName>
</protein>
<dbReference type="EMBL" id="JAIWYP010000004">
    <property type="protein sequence ID" value="KAH3842691.1"/>
    <property type="molecule type" value="Genomic_DNA"/>
</dbReference>
<evidence type="ECO:0000313" key="1">
    <source>
        <dbReference type="EMBL" id="KAH3842691.1"/>
    </source>
</evidence>
<accession>A0A9D4KN51</accession>
<dbReference type="AlphaFoldDB" id="A0A9D4KN51"/>